<dbReference type="PANTHER" id="PTHR36766:SF40">
    <property type="entry name" value="DISEASE RESISTANCE PROTEIN RGA3"/>
    <property type="match status" value="1"/>
</dbReference>
<evidence type="ECO:0000259" key="3">
    <source>
        <dbReference type="Pfam" id="PF23247"/>
    </source>
</evidence>
<dbReference type="Pfam" id="PF23598">
    <property type="entry name" value="LRR_14"/>
    <property type="match status" value="1"/>
</dbReference>
<dbReference type="OrthoDB" id="1928346at2759"/>
<dbReference type="SUPFAM" id="SSF52047">
    <property type="entry name" value="RNI-like"/>
    <property type="match status" value="1"/>
</dbReference>
<dbReference type="AlphaFoldDB" id="A0A8K0E0K4"/>
<dbReference type="InterPro" id="IPR032675">
    <property type="entry name" value="LRR_dom_sf"/>
</dbReference>
<dbReference type="InterPro" id="IPR058922">
    <property type="entry name" value="WHD_DRP"/>
</dbReference>
<gene>
    <name evidence="6" type="ORF">FNV43_RR20862</name>
</gene>
<reference evidence="6" key="1">
    <citation type="submission" date="2020-03" db="EMBL/GenBank/DDBJ databases">
        <title>A high-quality chromosome-level genome assembly of a woody plant with both climbing and erect habits, Rhamnella rubrinervis.</title>
        <authorList>
            <person name="Lu Z."/>
            <person name="Yang Y."/>
            <person name="Zhu X."/>
            <person name="Sun Y."/>
        </authorList>
    </citation>
    <scope>NUCLEOTIDE SEQUENCE</scope>
    <source>
        <strain evidence="6">BYM</strain>
        <tissue evidence="6">Leaf</tissue>
    </source>
</reference>
<protein>
    <submittedName>
        <fullName evidence="6">Uncharacterized protein</fullName>
    </submittedName>
</protein>
<evidence type="ECO:0000259" key="4">
    <source>
        <dbReference type="Pfam" id="PF23559"/>
    </source>
</evidence>
<name>A0A8K0E0K4_9ROSA</name>
<feature type="domain" description="Disease resistance protein At4g27190-like leucine-rich repeats" evidence="3">
    <location>
        <begin position="442"/>
        <end position="552"/>
    </location>
</feature>
<dbReference type="Gene3D" id="3.80.10.10">
    <property type="entry name" value="Ribonuclease Inhibitor"/>
    <property type="match status" value="2"/>
</dbReference>
<feature type="domain" description="Disease resistance R13L4/SHOC-2-like LRR" evidence="5">
    <location>
        <begin position="114"/>
        <end position="317"/>
    </location>
</feature>
<keyword evidence="1" id="KW-0677">Repeat</keyword>
<proteinExistence type="predicted"/>
<dbReference type="Pfam" id="PF23559">
    <property type="entry name" value="WHD_DRP"/>
    <property type="match status" value="1"/>
</dbReference>
<dbReference type="EMBL" id="VOIH02000009">
    <property type="protein sequence ID" value="KAF3438106.1"/>
    <property type="molecule type" value="Genomic_DNA"/>
</dbReference>
<comment type="caution">
    <text evidence="6">The sequence shown here is derived from an EMBL/GenBank/DDBJ whole genome shotgun (WGS) entry which is preliminary data.</text>
</comment>
<evidence type="ECO:0000259" key="5">
    <source>
        <dbReference type="Pfam" id="PF23598"/>
    </source>
</evidence>
<dbReference type="GO" id="GO:0006952">
    <property type="term" value="P:defense response"/>
    <property type="evidence" value="ECO:0007669"/>
    <property type="project" value="UniProtKB-KW"/>
</dbReference>
<feature type="domain" description="Disease resistance protein winged helix" evidence="4">
    <location>
        <begin position="1"/>
        <end position="40"/>
    </location>
</feature>
<dbReference type="PANTHER" id="PTHR36766">
    <property type="entry name" value="PLANT BROAD-SPECTRUM MILDEW RESISTANCE PROTEIN RPW8"/>
    <property type="match status" value="1"/>
</dbReference>
<accession>A0A8K0E0K4</accession>
<keyword evidence="2" id="KW-0611">Plant defense</keyword>
<keyword evidence="7" id="KW-1185">Reference proteome</keyword>
<evidence type="ECO:0000256" key="1">
    <source>
        <dbReference type="ARBA" id="ARBA00022737"/>
    </source>
</evidence>
<evidence type="ECO:0000313" key="7">
    <source>
        <dbReference type="Proteomes" id="UP000796880"/>
    </source>
</evidence>
<evidence type="ECO:0000313" key="6">
    <source>
        <dbReference type="EMBL" id="KAF3438106.1"/>
    </source>
</evidence>
<dbReference type="InterPro" id="IPR055414">
    <property type="entry name" value="LRR_R13L4/SHOC2-like"/>
</dbReference>
<dbReference type="InterPro" id="IPR057135">
    <property type="entry name" value="At4g27190-like_LRR"/>
</dbReference>
<dbReference type="Pfam" id="PF23247">
    <property type="entry name" value="LRR_RPS2"/>
    <property type="match status" value="1"/>
</dbReference>
<dbReference type="Proteomes" id="UP000796880">
    <property type="component" value="Unassembled WGS sequence"/>
</dbReference>
<organism evidence="6 7">
    <name type="scientific">Rhamnella rubrinervis</name>
    <dbReference type="NCBI Taxonomy" id="2594499"/>
    <lineage>
        <taxon>Eukaryota</taxon>
        <taxon>Viridiplantae</taxon>
        <taxon>Streptophyta</taxon>
        <taxon>Embryophyta</taxon>
        <taxon>Tracheophyta</taxon>
        <taxon>Spermatophyta</taxon>
        <taxon>Magnoliopsida</taxon>
        <taxon>eudicotyledons</taxon>
        <taxon>Gunneridae</taxon>
        <taxon>Pentapetalae</taxon>
        <taxon>rosids</taxon>
        <taxon>fabids</taxon>
        <taxon>Rosales</taxon>
        <taxon>Rhamnaceae</taxon>
        <taxon>rhamnoid group</taxon>
        <taxon>Rhamneae</taxon>
        <taxon>Rhamnella</taxon>
    </lineage>
</organism>
<sequence length="611" mass="69267">MGYEHFRDLLWRSFFQEVEFDEFSGNVRICKMHDCMHDLAKSIAGTRNVMLSLNDANNKIDKKTFHVSVDFSPTIRDLVQQFSTSADHATRIRTMFSTIYYDLQSIDGLFDFGLKFLRTLDLHGSTIKTLPNSIGNMKHLRYLDLSSNGKIEALPDSLTSGRRHYYFCIEASYSGELNELENLNNLRGQLRIEVKKDGVESKAANLRNKQNLDVLELKIGSTIVDNGEGFLPHSNLKELTLSSDHIHLCVPLLICVPSLRNLVRFCLMDHKECQYPPPLNHLPCLKALQLENLPALEYISSNNDKTCFSSLQELMLSKMLNLNGWWKLDVIDIESNASLAANITTIPFFPCLSTLYIRYCPKLISMPLYPCLVDLTLRDASLNSFYQTSMMINEGGQTSNQASSSISTSPTHLASDIQPLSKLEIMRIEKVKLQFLPDQGFKSLASLKRLIIEKCGPLQSLSPGIQHLTSLQKLEIQECEQLDMSDAAMWRNLGSLRNLSLWRLPKLVALPEGLQQVTSLQRIEIAECNNLVDIMECISSLKSLESLEIVECLSLRSLPEGIDCLPSLQTLQICRCLILLERCRKDTADYWPKICNIKELELDPSPEGMVY</sequence>
<evidence type="ECO:0000256" key="2">
    <source>
        <dbReference type="ARBA" id="ARBA00022821"/>
    </source>
</evidence>